<accession>A0A119D0N7</accession>
<comment type="caution">
    <text evidence="2">The sequence shown here is derived from an EMBL/GenBank/DDBJ whole genome shotgun (WGS) entry which is preliminary data.</text>
</comment>
<sequence length="458" mass="51455">MLRDWQTRCIKHATETYNQQTGYLMLACPGAGKTIAAAHIAKSLIDNNKVDYVVCFSPSRIVCQSIQQTFEYVLSRKFNGHLGALGMSRTYHSLSNTTELINNLSNSRVLVIFDEIHHCAGDGDSPSNVWGMQLLVTIQNLATYTLSLTGTPWRTDTLPIPFARYTDPEGNILCDFSYDIVEAIKDKVCRMPQITAIDLQHVVVKKNQKLKAYDNLQNLLAEGDVSYQNIIKHPEVIKHLLSQSVEQLDRLRRSSPNTGGLIVASSYLHALQIQSILSGQFNKESTLVSCRLDDSVELIEYFKNNQSEWIISIAMISEGTDIPRLQVCCNLTDVTTELYFRQILGRVLRVTEAQSNFAYMFMLAEPRLVEYAKRLDEAVPGTYTYQKSAHLLDSIDDSTSKELSNKTSSADNNKTSTGLNFDSLNTYTHQLGSKNPVDELVLSSFKSQIISSYLNYAQ</sequence>
<dbReference type="InterPro" id="IPR014001">
    <property type="entry name" value="Helicase_ATP-bd"/>
</dbReference>
<dbReference type="SMART" id="SM00487">
    <property type="entry name" value="DEXDc"/>
    <property type="match status" value="1"/>
</dbReference>
<dbReference type="RefSeq" id="WP_059743724.1">
    <property type="nucleotide sequence ID" value="NZ_LRDC01000001.1"/>
</dbReference>
<reference evidence="2 3" key="1">
    <citation type="submission" date="2016-01" db="EMBL/GenBank/DDBJ databases">
        <title>Draft genome of the antarctic isolate Shewanella frigidimarina Ag06-30.</title>
        <authorList>
            <person name="Parmeciano Di Noto G."/>
            <person name="Vazquez S."/>
            <person name="Mac Cormack W."/>
            <person name="Iriarte A."/>
            <person name="Quiroga C."/>
        </authorList>
    </citation>
    <scope>NUCLEOTIDE SEQUENCE [LARGE SCALE GENOMIC DNA]</scope>
    <source>
        <strain evidence="2 3">Ag06-30</strain>
    </source>
</reference>
<gene>
    <name evidence="2" type="ORF">AWJ07_01125</name>
</gene>
<dbReference type="InterPro" id="IPR006935">
    <property type="entry name" value="Helicase/UvrB_N"/>
</dbReference>
<evidence type="ECO:0000313" key="3">
    <source>
        <dbReference type="Proteomes" id="UP000055702"/>
    </source>
</evidence>
<dbReference type="Proteomes" id="UP000055702">
    <property type="component" value="Unassembled WGS sequence"/>
</dbReference>
<dbReference type="PROSITE" id="PS51257">
    <property type="entry name" value="PROKAR_LIPOPROTEIN"/>
    <property type="match status" value="1"/>
</dbReference>
<dbReference type="InterPro" id="IPR027417">
    <property type="entry name" value="P-loop_NTPase"/>
</dbReference>
<dbReference type="AlphaFoldDB" id="A0A119D0N7"/>
<evidence type="ECO:0000313" key="2">
    <source>
        <dbReference type="EMBL" id="KVX03205.1"/>
    </source>
</evidence>
<dbReference type="Gene3D" id="3.40.50.300">
    <property type="entry name" value="P-loop containing nucleotide triphosphate hydrolases"/>
    <property type="match status" value="2"/>
</dbReference>
<evidence type="ECO:0000259" key="1">
    <source>
        <dbReference type="SMART" id="SM00487"/>
    </source>
</evidence>
<proteinExistence type="predicted"/>
<dbReference type="SUPFAM" id="SSF52540">
    <property type="entry name" value="P-loop containing nucleoside triphosphate hydrolases"/>
    <property type="match status" value="2"/>
</dbReference>
<dbReference type="EMBL" id="LRDC01000001">
    <property type="protein sequence ID" value="KVX03205.1"/>
    <property type="molecule type" value="Genomic_DNA"/>
</dbReference>
<feature type="domain" description="Helicase ATP-binding" evidence="1">
    <location>
        <begin position="2"/>
        <end position="187"/>
    </location>
</feature>
<dbReference type="GO" id="GO:0005524">
    <property type="term" value="F:ATP binding"/>
    <property type="evidence" value="ECO:0007669"/>
    <property type="project" value="InterPro"/>
</dbReference>
<name>A0A119D0N7_SHEFR</name>
<organism evidence="2">
    <name type="scientific">Shewanella frigidimarina</name>
    <dbReference type="NCBI Taxonomy" id="56812"/>
    <lineage>
        <taxon>Bacteria</taxon>
        <taxon>Pseudomonadati</taxon>
        <taxon>Pseudomonadota</taxon>
        <taxon>Gammaproteobacteria</taxon>
        <taxon>Alteromonadales</taxon>
        <taxon>Shewanellaceae</taxon>
        <taxon>Shewanella</taxon>
    </lineage>
</organism>
<dbReference type="GO" id="GO:0005829">
    <property type="term" value="C:cytosol"/>
    <property type="evidence" value="ECO:0007669"/>
    <property type="project" value="TreeGrafter"/>
</dbReference>
<dbReference type="PANTHER" id="PTHR47396">
    <property type="entry name" value="TYPE I RESTRICTION ENZYME ECOKI R PROTEIN"/>
    <property type="match status" value="1"/>
</dbReference>
<dbReference type="PANTHER" id="PTHR47396:SF1">
    <property type="entry name" value="ATP-DEPENDENT HELICASE IRC3-RELATED"/>
    <property type="match status" value="1"/>
</dbReference>
<protein>
    <recommendedName>
        <fullName evidence="1">Helicase ATP-binding domain-containing protein</fullName>
    </recommendedName>
</protein>
<dbReference type="Pfam" id="PF04851">
    <property type="entry name" value="ResIII"/>
    <property type="match status" value="1"/>
</dbReference>
<dbReference type="GO" id="GO:0003677">
    <property type="term" value="F:DNA binding"/>
    <property type="evidence" value="ECO:0007669"/>
    <property type="project" value="InterPro"/>
</dbReference>
<dbReference type="GO" id="GO:0016787">
    <property type="term" value="F:hydrolase activity"/>
    <property type="evidence" value="ECO:0007669"/>
    <property type="project" value="InterPro"/>
</dbReference>
<dbReference type="InterPro" id="IPR050742">
    <property type="entry name" value="Helicase_Restrict-Modif_Enz"/>
</dbReference>